<accession>A0ABT1Y511</accession>
<keyword evidence="1" id="KW-1133">Transmembrane helix</keyword>
<dbReference type="EMBL" id="JANPWE010000004">
    <property type="protein sequence ID" value="MCR6545959.1"/>
    <property type="molecule type" value="Genomic_DNA"/>
</dbReference>
<keyword evidence="3" id="KW-1185">Reference proteome</keyword>
<feature type="transmembrane region" description="Helical" evidence="1">
    <location>
        <begin position="24"/>
        <end position="45"/>
    </location>
</feature>
<name>A0ABT1Y511_9FIRM</name>
<comment type="caution">
    <text evidence="2">The sequence shown here is derived from an EMBL/GenBank/DDBJ whole genome shotgun (WGS) entry which is preliminary data.</text>
</comment>
<evidence type="ECO:0000313" key="2">
    <source>
        <dbReference type="EMBL" id="MCR6545959.1"/>
    </source>
</evidence>
<dbReference type="Proteomes" id="UP001524944">
    <property type="component" value="Unassembled WGS sequence"/>
</dbReference>
<sequence length="204" mass="22395">MSKNQEGKESLFHILKITKDQWPFMIKLFVIAILGIAIINFANIMSSPKPTTTNITTPDSGESKINDQGEVELIPEDQSLEKRLEDVISKMEGIETAVVSIVYAEGSTREYAVNVSTTEKVIEEKDQAGGIRTTNEQTESGQMVMVQGNNEPVLVKESMPKIQGVLVVAKGVENPVVKEKVFKAVQTLLQIPAHRITISSRNGG</sequence>
<evidence type="ECO:0000313" key="3">
    <source>
        <dbReference type="Proteomes" id="UP001524944"/>
    </source>
</evidence>
<organism evidence="2 3">
    <name type="scientific">Dehalobacterium formicoaceticum</name>
    <dbReference type="NCBI Taxonomy" id="51515"/>
    <lineage>
        <taxon>Bacteria</taxon>
        <taxon>Bacillati</taxon>
        <taxon>Bacillota</taxon>
        <taxon>Clostridia</taxon>
        <taxon>Eubacteriales</taxon>
        <taxon>Peptococcaceae</taxon>
        <taxon>Dehalobacterium</taxon>
    </lineage>
</organism>
<keyword evidence="1" id="KW-0472">Membrane</keyword>
<protein>
    <submittedName>
        <fullName evidence="2">Stage III sporulation protein AH</fullName>
    </submittedName>
</protein>
<gene>
    <name evidence="2" type="ORF">NVS47_10615</name>
</gene>
<reference evidence="2 3" key="1">
    <citation type="submission" date="2022-08" db="EMBL/GenBank/DDBJ databases">
        <title>Proteogenomics of the novel Dehalobacterium formicoaceticum strain EZ94 highlights a key role of methyltransferases during anaerobic dichloromethane degradation.</title>
        <authorList>
            <person name="Wasmund K."/>
        </authorList>
    </citation>
    <scope>NUCLEOTIDE SEQUENCE [LARGE SCALE GENOMIC DNA]</scope>
    <source>
        <strain evidence="2 3">EZ94</strain>
    </source>
</reference>
<dbReference type="RefSeq" id="WP_257913367.1">
    <property type="nucleotide sequence ID" value="NZ_JANPWE010000004.1"/>
</dbReference>
<keyword evidence="1" id="KW-0812">Transmembrane</keyword>
<evidence type="ECO:0000256" key="1">
    <source>
        <dbReference type="SAM" id="Phobius"/>
    </source>
</evidence>
<proteinExistence type="predicted"/>